<dbReference type="Proteomes" id="UP000199354">
    <property type="component" value="Unassembled WGS sequence"/>
</dbReference>
<keyword evidence="2" id="KW-1185">Reference proteome</keyword>
<dbReference type="EMBL" id="FMVF01000068">
    <property type="protein sequence ID" value="SCZ02061.1"/>
    <property type="molecule type" value="Genomic_DNA"/>
</dbReference>
<evidence type="ECO:0008006" key="3">
    <source>
        <dbReference type="Google" id="ProtNLM"/>
    </source>
</evidence>
<dbReference type="PROSITE" id="PS51257">
    <property type="entry name" value="PROKAR_LIPOPROTEIN"/>
    <property type="match status" value="1"/>
</dbReference>
<dbReference type="RefSeq" id="WP_139149811.1">
    <property type="nucleotide sequence ID" value="NZ_FMVF01000068.1"/>
</dbReference>
<protein>
    <recommendedName>
        <fullName evidence="3">Lipoprotein</fullName>
    </recommendedName>
</protein>
<evidence type="ECO:0000313" key="2">
    <source>
        <dbReference type="Proteomes" id="UP000199354"/>
    </source>
</evidence>
<accession>A0A1G5KPD5</accession>
<organism evidence="1 2">
    <name type="scientific">Flavobacterium caeni</name>
    <dbReference type="NCBI Taxonomy" id="490189"/>
    <lineage>
        <taxon>Bacteria</taxon>
        <taxon>Pseudomonadati</taxon>
        <taxon>Bacteroidota</taxon>
        <taxon>Flavobacteriia</taxon>
        <taxon>Flavobacteriales</taxon>
        <taxon>Flavobacteriaceae</taxon>
        <taxon>Flavobacterium</taxon>
    </lineage>
</organism>
<proteinExistence type="predicted"/>
<gene>
    <name evidence="1" type="ORF">SAMN02927903_03397</name>
</gene>
<sequence length="193" mass="22510">MRILSTLIVGLLFVSCMSPVRKETPQLSPIPAEITESSSDVDSVESNVINESYDSYSKPENAMFSIENLEFLVNLNREKFEIWTNKNDYTFNRTSNYEYFDVLIYSNGNTDLSLSIPKDNIANPSCLYQTYDNTEYQNLLREALNRGYKFISNTTSEQDENVKFYNYKNPLYELSFYEQQIDDRSKYSVAIKK</sequence>
<dbReference type="AlphaFoldDB" id="A0A1G5KPD5"/>
<reference evidence="1 2" key="1">
    <citation type="submission" date="2016-10" db="EMBL/GenBank/DDBJ databases">
        <authorList>
            <person name="de Groot N.N."/>
        </authorList>
    </citation>
    <scope>NUCLEOTIDE SEQUENCE [LARGE SCALE GENOMIC DNA]</scope>
    <source>
        <strain evidence="1 2">CGMCC 1.7031</strain>
    </source>
</reference>
<name>A0A1G5KPD5_9FLAO</name>
<evidence type="ECO:0000313" key="1">
    <source>
        <dbReference type="EMBL" id="SCZ02061.1"/>
    </source>
</evidence>